<feature type="compositionally biased region" description="Basic and acidic residues" evidence="1">
    <location>
        <begin position="107"/>
        <end position="119"/>
    </location>
</feature>
<evidence type="ECO:0000313" key="3">
    <source>
        <dbReference type="Proteomes" id="UP001338125"/>
    </source>
</evidence>
<gene>
    <name evidence="2" type="ORF">PT974_11508</name>
</gene>
<organism evidence="2 3">
    <name type="scientific">Cladobotryum mycophilum</name>
    <dbReference type="NCBI Taxonomy" id="491253"/>
    <lineage>
        <taxon>Eukaryota</taxon>
        <taxon>Fungi</taxon>
        <taxon>Dikarya</taxon>
        <taxon>Ascomycota</taxon>
        <taxon>Pezizomycotina</taxon>
        <taxon>Sordariomycetes</taxon>
        <taxon>Hypocreomycetidae</taxon>
        <taxon>Hypocreales</taxon>
        <taxon>Hypocreaceae</taxon>
        <taxon>Cladobotryum</taxon>
    </lineage>
</organism>
<keyword evidence="3" id="KW-1185">Reference proteome</keyword>
<evidence type="ECO:0000256" key="1">
    <source>
        <dbReference type="SAM" id="MobiDB-lite"/>
    </source>
</evidence>
<dbReference type="EMBL" id="JAVFKD010000016">
    <property type="protein sequence ID" value="KAK5987381.1"/>
    <property type="molecule type" value="Genomic_DNA"/>
</dbReference>
<comment type="caution">
    <text evidence="2">The sequence shown here is derived from an EMBL/GenBank/DDBJ whole genome shotgun (WGS) entry which is preliminary data.</text>
</comment>
<feature type="region of interest" description="Disordered" evidence="1">
    <location>
        <begin position="1"/>
        <end position="39"/>
    </location>
</feature>
<feature type="compositionally biased region" description="Low complexity" evidence="1">
    <location>
        <begin position="1"/>
        <end position="14"/>
    </location>
</feature>
<evidence type="ECO:0000313" key="2">
    <source>
        <dbReference type="EMBL" id="KAK5987381.1"/>
    </source>
</evidence>
<reference evidence="2 3" key="1">
    <citation type="submission" date="2024-01" db="EMBL/GenBank/DDBJ databases">
        <title>Complete genome of Cladobotryum mycophilum ATHUM6906.</title>
        <authorList>
            <person name="Christinaki A.C."/>
            <person name="Myridakis A.I."/>
            <person name="Kouvelis V.N."/>
        </authorList>
    </citation>
    <scope>NUCLEOTIDE SEQUENCE [LARGE SCALE GENOMIC DNA]</scope>
    <source>
        <strain evidence="2 3">ATHUM6906</strain>
    </source>
</reference>
<proteinExistence type="predicted"/>
<protein>
    <submittedName>
        <fullName evidence="2">Uncharacterized protein</fullName>
    </submittedName>
</protein>
<feature type="region of interest" description="Disordered" evidence="1">
    <location>
        <begin position="81"/>
        <end position="130"/>
    </location>
</feature>
<accession>A0ABR0S6S6</accession>
<sequence length="169" mass="18485">MTTASTPATASASTMLPLSSSKVSPPTRPKFHHQNTQDRLREGAGLYVALFKTNSNLQKGRRSVFKEMGLDSDLSNLDTEMAYASPSSVDSAPSMQDLHPYPSGSDARSESSTGDKDSMQSKSWYSSNDNTISPELSPHSFLINFPLACPQHVEPRDAGVRRHYIMATF</sequence>
<feature type="compositionally biased region" description="Polar residues" evidence="1">
    <location>
        <begin position="85"/>
        <end position="94"/>
    </location>
</feature>
<name>A0ABR0S6S6_9HYPO</name>
<dbReference type="Proteomes" id="UP001338125">
    <property type="component" value="Unassembled WGS sequence"/>
</dbReference>
<feature type="compositionally biased region" description="Polar residues" evidence="1">
    <location>
        <begin position="120"/>
        <end position="130"/>
    </location>
</feature>